<dbReference type="CDD" id="cd01647">
    <property type="entry name" value="RT_LTR"/>
    <property type="match status" value="1"/>
</dbReference>
<dbReference type="PANTHER" id="PTHR37984">
    <property type="entry name" value="PROTEIN CBG26694"/>
    <property type="match status" value="1"/>
</dbReference>
<feature type="domain" description="CCHC-type" evidence="3">
    <location>
        <begin position="148"/>
        <end position="162"/>
    </location>
</feature>
<gene>
    <name evidence="4" type="ORF">BSL78_07542</name>
</gene>
<name>A0A2G8L5K1_STIJA</name>
<accession>A0A2G8L5K1</accession>
<evidence type="ECO:0000313" key="5">
    <source>
        <dbReference type="Proteomes" id="UP000230750"/>
    </source>
</evidence>
<feature type="compositionally biased region" description="Basic and acidic residues" evidence="2">
    <location>
        <begin position="85"/>
        <end position="96"/>
    </location>
</feature>
<dbReference type="Gene3D" id="2.40.70.10">
    <property type="entry name" value="Acid Proteases"/>
    <property type="match status" value="1"/>
</dbReference>
<dbReference type="SMART" id="SM00343">
    <property type="entry name" value="ZnF_C2HC"/>
    <property type="match status" value="2"/>
</dbReference>
<dbReference type="SUPFAM" id="SSF56672">
    <property type="entry name" value="DNA/RNA polymerases"/>
    <property type="match status" value="1"/>
</dbReference>
<keyword evidence="5" id="KW-1185">Reference proteome</keyword>
<evidence type="ECO:0000313" key="4">
    <source>
        <dbReference type="EMBL" id="PIK55537.1"/>
    </source>
</evidence>
<dbReference type="InterPro" id="IPR050951">
    <property type="entry name" value="Retrovirus_Pol_polyprotein"/>
</dbReference>
<keyword evidence="1" id="KW-0479">Metal-binding</keyword>
<dbReference type="InterPro" id="IPR001878">
    <property type="entry name" value="Znf_CCHC"/>
</dbReference>
<reference evidence="4 5" key="1">
    <citation type="journal article" date="2017" name="PLoS Biol.">
        <title>The sea cucumber genome provides insights into morphological evolution and visceral regeneration.</title>
        <authorList>
            <person name="Zhang X."/>
            <person name="Sun L."/>
            <person name="Yuan J."/>
            <person name="Sun Y."/>
            <person name="Gao Y."/>
            <person name="Zhang L."/>
            <person name="Li S."/>
            <person name="Dai H."/>
            <person name="Hamel J.F."/>
            <person name="Liu C."/>
            <person name="Yu Y."/>
            <person name="Liu S."/>
            <person name="Lin W."/>
            <person name="Guo K."/>
            <person name="Jin S."/>
            <person name="Xu P."/>
            <person name="Storey K.B."/>
            <person name="Huan P."/>
            <person name="Zhang T."/>
            <person name="Zhou Y."/>
            <person name="Zhang J."/>
            <person name="Lin C."/>
            <person name="Li X."/>
            <person name="Xing L."/>
            <person name="Huo D."/>
            <person name="Sun M."/>
            <person name="Wang L."/>
            <person name="Mercier A."/>
            <person name="Li F."/>
            <person name="Yang H."/>
            <person name="Xiang J."/>
        </authorList>
    </citation>
    <scope>NUCLEOTIDE SEQUENCE [LARGE SCALE GENOMIC DNA]</scope>
    <source>
        <strain evidence="4">Shaxun</strain>
        <tissue evidence="4">Muscle</tissue>
    </source>
</reference>
<comment type="caution">
    <text evidence="4">The sequence shown here is derived from an EMBL/GenBank/DDBJ whole genome shotgun (WGS) entry which is preliminary data.</text>
</comment>
<evidence type="ECO:0000256" key="2">
    <source>
        <dbReference type="SAM" id="MobiDB-lite"/>
    </source>
</evidence>
<dbReference type="Gene3D" id="3.10.10.10">
    <property type="entry name" value="HIV Type 1 Reverse Transcriptase, subunit A, domain 1"/>
    <property type="match status" value="1"/>
</dbReference>
<dbReference type="Gene3D" id="4.10.60.10">
    <property type="entry name" value="Zinc finger, CCHC-type"/>
    <property type="match status" value="1"/>
</dbReference>
<dbReference type="GO" id="GO:0008270">
    <property type="term" value="F:zinc ion binding"/>
    <property type="evidence" value="ECO:0007669"/>
    <property type="project" value="UniProtKB-KW"/>
</dbReference>
<dbReference type="InterPro" id="IPR043502">
    <property type="entry name" value="DNA/RNA_pol_sf"/>
</dbReference>
<dbReference type="SUPFAM" id="SSF50630">
    <property type="entry name" value="Acid proteases"/>
    <property type="match status" value="1"/>
</dbReference>
<dbReference type="EMBL" id="MRZV01000211">
    <property type="protein sequence ID" value="PIK55537.1"/>
    <property type="molecule type" value="Genomic_DNA"/>
</dbReference>
<dbReference type="PROSITE" id="PS50158">
    <property type="entry name" value="ZF_CCHC"/>
    <property type="match status" value="1"/>
</dbReference>
<keyword evidence="1" id="KW-0862">Zinc</keyword>
<dbReference type="AlphaFoldDB" id="A0A2G8L5K1"/>
<keyword evidence="1" id="KW-0863">Zinc-finger</keyword>
<dbReference type="OrthoDB" id="10068564at2759"/>
<dbReference type="GO" id="GO:0003676">
    <property type="term" value="F:nucleic acid binding"/>
    <property type="evidence" value="ECO:0007669"/>
    <property type="project" value="InterPro"/>
</dbReference>
<evidence type="ECO:0000256" key="1">
    <source>
        <dbReference type="PROSITE-ProRule" id="PRU00047"/>
    </source>
</evidence>
<protein>
    <recommendedName>
        <fullName evidence="3">CCHC-type domain-containing protein</fullName>
    </recommendedName>
</protein>
<dbReference type="Proteomes" id="UP000230750">
    <property type="component" value="Unassembled WGS sequence"/>
</dbReference>
<proteinExistence type="predicted"/>
<organism evidence="4 5">
    <name type="scientific">Stichopus japonicus</name>
    <name type="common">Sea cucumber</name>
    <dbReference type="NCBI Taxonomy" id="307972"/>
    <lineage>
        <taxon>Eukaryota</taxon>
        <taxon>Metazoa</taxon>
        <taxon>Echinodermata</taxon>
        <taxon>Eleutherozoa</taxon>
        <taxon>Echinozoa</taxon>
        <taxon>Holothuroidea</taxon>
        <taxon>Aspidochirotacea</taxon>
        <taxon>Aspidochirotida</taxon>
        <taxon>Stichopodidae</taxon>
        <taxon>Apostichopus</taxon>
    </lineage>
</organism>
<feature type="compositionally biased region" description="Polar residues" evidence="2">
    <location>
        <begin position="97"/>
        <end position="118"/>
    </location>
</feature>
<dbReference type="InterPro" id="IPR021109">
    <property type="entry name" value="Peptidase_aspartic_dom_sf"/>
</dbReference>
<evidence type="ECO:0000259" key="3">
    <source>
        <dbReference type="PROSITE" id="PS50158"/>
    </source>
</evidence>
<sequence>MSALRELSLTCNFGTFLDEMLRDQLVEKTNSTRIRERLLLETDLKLPKAIETARQVEQAVRDSRSISGKMPEEATCANVKFTRGKNSDRSNHRSGDARNSQSQFTKSRGNSSFTNQNTPDNRGRQCCYRCGSKQHLAKSHLCRAKNAKCDACGKTGHFARVCLQNNNNASVRKVDSTQSSTLHNPSTTDEGADSVQVLGISNVTGPAVEAGSAKPSIVCDLEINSISLRFVVDTGSDITLMNARRFDKYFLRESLGPINKKLVSYNNTVIQTLGCFTAKVGYKGKSMHANIYVVEVGISLIGKDVIQGLGLQLDGKSLSCLQPGFKPVQQQLRRIPFAVRGKVANELKRLTDEGVIEPVREASEWVSPVVVAWKKDGGIRICVDLRKVNEAVVIEKYPLPNIDELLSELRNAKFFSKLDLKSAYYQLELEEVHVT</sequence>
<dbReference type="PANTHER" id="PTHR37984:SF15">
    <property type="entry name" value="INTEGRASE CATALYTIC DOMAIN-CONTAINING PROTEIN"/>
    <property type="match status" value="1"/>
</dbReference>
<feature type="region of interest" description="Disordered" evidence="2">
    <location>
        <begin position="77"/>
        <end position="118"/>
    </location>
</feature>